<feature type="coiled-coil region" evidence="1">
    <location>
        <begin position="19"/>
        <end position="46"/>
    </location>
</feature>
<keyword evidence="1" id="KW-0175">Coiled coil</keyword>
<reference evidence="2 3" key="1">
    <citation type="submission" date="2021-04" db="EMBL/GenBank/DDBJ databases">
        <authorList>
            <person name="Shkoporov A.N."/>
            <person name="Stockdale S.R."/>
            <person name="Guerin E."/>
            <person name="Ross R.P."/>
            <person name="Hill C."/>
        </authorList>
    </citation>
    <scope>NUCLEOTIDE SEQUENCE [LARGE SCALE GENOMIC DNA]</scope>
    <source>
        <strain evidence="3">cr18_1</strain>
    </source>
</reference>
<evidence type="ECO:0000313" key="2">
    <source>
        <dbReference type="EMBL" id="QWM90079.1"/>
    </source>
</evidence>
<proteinExistence type="predicted"/>
<protein>
    <submittedName>
        <fullName evidence="2">Uncharacterized protein</fullName>
    </submittedName>
</protein>
<gene>
    <name evidence="2" type="primary">gp_22744</name>
</gene>
<dbReference type="Proteomes" id="UP000827799">
    <property type="component" value="Segment"/>
</dbReference>
<dbReference type="KEGG" id="vg:75692033"/>
<organism evidence="2 3">
    <name type="scientific">uncultured phage cr18_1</name>
    <dbReference type="NCBI Taxonomy" id="2986407"/>
    <lineage>
        <taxon>Viruses</taxon>
        <taxon>Duplodnaviria</taxon>
        <taxon>Heunggongvirae</taxon>
        <taxon>Uroviricota</taxon>
        <taxon>Caudoviricetes</taxon>
        <taxon>Crassvirales</taxon>
        <taxon>Steigviridae</taxon>
        <taxon>Asinivirinae</taxon>
        <taxon>Lebriduvirus</taxon>
        <taxon>Lebriduvirus gastrointestinalis</taxon>
    </lineage>
</organism>
<accession>A0AAE7RVA5</accession>
<name>A0AAE7RVA5_9CAUD</name>
<dbReference type="GeneID" id="75692033"/>
<sequence length="123" mass="13132">MKELSKFELAAVKRTAQNVSMQRRKKAKLESKIADLQAELDMVNTVIDSFEAPIIKMSGGFTSEEILNGVMEVAEATDAAPEGTVDEGATVEEVEVAAQEAVAIDPAVESPLAPVGDEPIPYL</sequence>
<evidence type="ECO:0000313" key="3">
    <source>
        <dbReference type="Proteomes" id="UP000827799"/>
    </source>
</evidence>
<dbReference type="RefSeq" id="YP_010359651.1">
    <property type="nucleotide sequence ID" value="NC_062775.1"/>
</dbReference>
<keyword evidence="3" id="KW-1185">Reference proteome</keyword>
<dbReference type="EMBL" id="MZ130485">
    <property type="protein sequence ID" value="QWM90079.1"/>
    <property type="molecule type" value="Genomic_DNA"/>
</dbReference>
<evidence type="ECO:0000256" key="1">
    <source>
        <dbReference type="SAM" id="Coils"/>
    </source>
</evidence>